<dbReference type="PROSITE" id="PS51731">
    <property type="entry name" value="GNAT_NAGS"/>
    <property type="match status" value="1"/>
</dbReference>
<dbReference type="FunFam" id="3.40.630.30:FF:000029">
    <property type="entry name" value="Bifunctional acetylglutamate kinase/N-acetyl-gamma-glutamyl-phosphate reductase"/>
    <property type="match status" value="1"/>
</dbReference>
<comment type="caution">
    <text evidence="9">The sequence shown here is derived from an EMBL/GenBank/DDBJ whole genome shotgun (WGS) entry which is preliminary data.</text>
</comment>
<evidence type="ECO:0000256" key="2">
    <source>
        <dbReference type="ARBA" id="ARBA00022571"/>
    </source>
</evidence>
<dbReference type="InterPro" id="IPR036291">
    <property type="entry name" value="NAD(P)-bd_dom_sf"/>
</dbReference>
<keyword evidence="7" id="KW-0067">ATP-binding</keyword>
<feature type="domain" description="N-acetyltransferase" evidence="8">
    <location>
        <begin position="363"/>
        <end position="523"/>
    </location>
</feature>
<dbReference type="CDD" id="cd24149">
    <property type="entry name" value="AGPR_N_ARG5_6_like"/>
    <property type="match status" value="1"/>
</dbReference>
<dbReference type="SUPFAM" id="SSF53633">
    <property type="entry name" value="Carbamate kinase-like"/>
    <property type="match status" value="1"/>
</dbReference>
<evidence type="ECO:0000256" key="1">
    <source>
        <dbReference type="ARBA" id="ARBA00004828"/>
    </source>
</evidence>
<dbReference type="GO" id="GO:0003942">
    <property type="term" value="F:N-acetyl-gamma-glutamyl-phosphate reductase activity"/>
    <property type="evidence" value="ECO:0007669"/>
    <property type="project" value="TreeGrafter"/>
</dbReference>
<dbReference type="NCBIfam" id="TIGR00761">
    <property type="entry name" value="argB"/>
    <property type="match status" value="1"/>
</dbReference>
<accession>A0A433QKB5</accession>
<keyword evidence="6 9" id="KW-0418">Kinase</keyword>
<dbReference type="InterPro" id="IPR004662">
    <property type="entry name" value="AcgluKinase_fam"/>
</dbReference>
<dbReference type="InterPro" id="IPR006855">
    <property type="entry name" value="Vertebrate-like_GNAT_dom"/>
</dbReference>
<evidence type="ECO:0000256" key="7">
    <source>
        <dbReference type="ARBA" id="ARBA00022840"/>
    </source>
</evidence>
<protein>
    <submittedName>
        <fullName evidence="9">Aspartate/glutamate/uridylate kinase</fullName>
    </submittedName>
</protein>
<sequence length="688" mass="76593">MIPATCNPAFYRSARAVAQRLVRPTLLCTHQRITSRPQQQQQRQYGSGVKSTNTEKETIVKLLYNIGSRKEVEQYLRHFASVESQKFAVIKVGGAVLTDELDTLASALTFLNRVGLYPIVLHGAGPQLKLLEEAGIEPQYSEGIRITDPATLEIARKVFVAENLKLVEALEKMGTRARPIPDGVFMADYLDKDKYGFVGRITHVNKEVVESSIRAGALPILTSLAETPSGQILNVNADVAAAELAMVLEPLKIVFLNEKNGLYHGETGKKIDIINLDEVCIYVLLLRSHYVSSWMFLSHEILEYDALMQEPWVRYGTKLKIQECKELLDKLPRSSSVAIISAGHLHKELFTDSGAGTLIRRGHRLFTHDSISKVDAERFRTLLEAEDKEVKSGALTVASIIKKIEEQPKVTVYNDEPYQVLAVVTEDPAKPNAPANLEHLVATKTGVLNNVTDNVWAMIRRDHSKLTWTIDADDRTMETSWHFKRADGSLTRNGKTMFFYGITDIDEIARTLDGFSERQARAATSVHSSTGKIPLGIRAYSTSCRSSSSYSPFTTTQQRRGFATTTGTAKNVGLIGARGYTGRELVRLLSSHPHLNLTHVSSRELKGTKMSEYTKNPELEYVNLAPEELKTQGSEVDAWVLALPNGICGPYVDAVEREVEENKSRDVLLVDLSADYRFSVGKWVYGLP</sequence>
<evidence type="ECO:0000256" key="3">
    <source>
        <dbReference type="ARBA" id="ARBA00022605"/>
    </source>
</evidence>
<evidence type="ECO:0000256" key="4">
    <source>
        <dbReference type="ARBA" id="ARBA00022679"/>
    </source>
</evidence>
<dbReference type="GO" id="GO:0005524">
    <property type="term" value="F:ATP binding"/>
    <property type="evidence" value="ECO:0007669"/>
    <property type="project" value="UniProtKB-KW"/>
</dbReference>
<organism evidence="9 10">
    <name type="scientific">Jimgerdemannia flammicorona</name>
    <dbReference type="NCBI Taxonomy" id="994334"/>
    <lineage>
        <taxon>Eukaryota</taxon>
        <taxon>Fungi</taxon>
        <taxon>Fungi incertae sedis</taxon>
        <taxon>Mucoromycota</taxon>
        <taxon>Mucoromycotina</taxon>
        <taxon>Endogonomycetes</taxon>
        <taxon>Endogonales</taxon>
        <taxon>Endogonaceae</taxon>
        <taxon>Jimgerdemannia</taxon>
    </lineage>
</organism>
<dbReference type="GO" id="GO:0006526">
    <property type="term" value="P:L-arginine biosynthetic process"/>
    <property type="evidence" value="ECO:0007669"/>
    <property type="project" value="UniProtKB-UniPathway"/>
</dbReference>
<dbReference type="Proteomes" id="UP000274822">
    <property type="component" value="Unassembled WGS sequence"/>
</dbReference>
<dbReference type="UniPathway" id="UPA00068">
    <property type="reaction ID" value="UER00107"/>
</dbReference>
<dbReference type="InterPro" id="IPR041734">
    <property type="entry name" value="NAGK-fArgBP"/>
</dbReference>
<dbReference type="GO" id="GO:0003991">
    <property type="term" value="F:acetylglutamate kinase activity"/>
    <property type="evidence" value="ECO:0007669"/>
    <property type="project" value="TreeGrafter"/>
</dbReference>
<dbReference type="Pfam" id="PF04768">
    <property type="entry name" value="NAT"/>
    <property type="match status" value="1"/>
</dbReference>
<proteinExistence type="predicted"/>
<keyword evidence="4" id="KW-0808">Transferase</keyword>
<dbReference type="Gene3D" id="3.40.630.30">
    <property type="match status" value="1"/>
</dbReference>
<gene>
    <name evidence="9" type="ORF">BC938DRAFT_479711</name>
</gene>
<keyword evidence="10" id="KW-1185">Reference proteome</keyword>
<dbReference type="EMBL" id="RBNJ01004145">
    <property type="protein sequence ID" value="RUS30217.1"/>
    <property type="molecule type" value="Genomic_DNA"/>
</dbReference>
<dbReference type="Gene3D" id="3.40.50.720">
    <property type="entry name" value="NAD(P)-binding Rossmann-like Domain"/>
    <property type="match status" value="1"/>
</dbReference>
<dbReference type="GO" id="GO:0051287">
    <property type="term" value="F:NAD binding"/>
    <property type="evidence" value="ECO:0007669"/>
    <property type="project" value="InterPro"/>
</dbReference>
<evidence type="ECO:0000313" key="9">
    <source>
        <dbReference type="EMBL" id="RUS30217.1"/>
    </source>
</evidence>
<dbReference type="CDD" id="cd04252">
    <property type="entry name" value="AAK_NAGK-fArgBP"/>
    <property type="match status" value="1"/>
</dbReference>
<dbReference type="InterPro" id="IPR001048">
    <property type="entry name" value="Asp/Glu/Uridylate_kinase"/>
</dbReference>
<dbReference type="Gene3D" id="3.40.1160.10">
    <property type="entry name" value="Acetylglutamate kinase-like"/>
    <property type="match status" value="1"/>
</dbReference>
<keyword evidence="2" id="KW-0055">Arginine biosynthesis</keyword>
<keyword evidence="5" id="KW-0547">Nucleotide-binding</keyword>
<dbReference type="PANTHER" id="PTHR23342">
    <property type="entry name" value="N-ACETYLGLUTAMATE SYNTHASE"/>
    <property type="match status" value="1"/>
</dbReference>
<dbReference type="InterPro" id="IPR036393">
    <property type="entry name" value="AceGlu_kinase-like_sf"/>
</dbReference>
<dbReference type="AlphaFoldDB" id="A0A433QKB5"/>
<feature type="non-terminal residue" evidence="9">
    <location>
        <position position="688"/>
    </location>
</feature>
<dbReference type="GO" id="GO:0005759">
    <property type="term" value="C:mitochondrial matrix"/>
    <property type="evidence" value="ECO:0007669"/>
    <property type="project" value="TreeGrafter"/>
</dbReference>
<dbReference type="SUPFAM" id="SSF51735">
    <property type="entry name" value="NAD(P)-binding Rossmann-fold domains"/>
    <property type="match status" value="1"/>
</dbReference>
<evidence type="ECO:0000259" key="8">
    <source>
        <dbReference type="PROSITE" id="PS51731"/>
    </source>
</evidence>
<comment type="pathway">
    <text evidence="1">Amino-acid biosynthesis; L-arginine biosynthesis; N(2)-acetyl-L-ornithine from L-glutamate: step 2/4.</text>
</comment>
<keyword evidence="3" id="KW-0028">Amino-acid biosynthesis</keyword>
<evidence type="ECO:0000256" key="6">
    <source>
        <dbReference type="ARBA" id="ARBA00022777"/>
    </source>
</evidence>
<dbReference type="PANTHER" id="PTHR23342:SF0">
    <property type="entry name" value="N-ACETYLGLUTAMATE SYNTHASE, MITOCHONDRIAL"/>
    <property type="match status" value="1"/>
</dbReference>
<dbReference type="Pfam" id="PF00696">
    <property type="entry name" value="AA_kinase"/>
    <property type="match status" value="1"/>
</dbReference>
<dbReference type="Pfam" id="PF01118">
    <property type="entry name" value="Semialdhyde_dh"/>
    <property type="match status" value="1"/>
</dbReference>
<dbReference type="SMART" id="SM00859">
    <property type="entry name" value="Semialdhyde_dh"/>
    <property type="match status" value="1"/>
</dbReference>
<reference evidence="9 10" key="1">
    <citation type="journal article" date="2018" name="New Phytol.">
        <title>Phylogenomics of Endogonaceae and evolution of mycorrhizas within Mucoromycota.</title>
        <authorList>
            <person name="Chang Y."/>
            <person name="Desiro A."/>
            <person name="Na H."/>
            <person name="Sandor L."/>
            <person name="Lipzen A."/>
            <person name="Clum A."/>
            <person name="Barry K."/>
            <person name="Grigoriev I.V."/>
            <person name="Martin F.M."/>
            <person name="Stajich J.E."/>
            <person name="Smith M.E."/>
            <person name="Bonito G."/>
            <person name="Spatafora J.W."/>
        </authorList>
    </citation>
    <scope>NUCLEOTIDE SEQUENCE [LARGE SCALE GENOMIC DNA]</scope>
    <source>
        <strain evidence="9 10">AD002</strain>
    </source>
</reference>
<evidence type="ECO:0000256" key="5">
    <source>
        <dbReference type="ARBA" id="ARBA00022741"/>
    </source>
</evidence>
<dbReference type="InterPro" id="IPR000534">
    <property type="entry name" value="Semialdehyde_DH_NAD-bd"/>
</dbReference>
<name>A0A433QKB5_9FUNG</name>
<evidence type="ECO:0000313" key="10">
    <source>
        <dbReference type="Proteomes" id="UP000274822"/>
    </source>
</evidence>